<protein>
    <submittedName>
        <fullName evidence="3">Uncharacterized protein</fullName>
    </submittedName>
</protein>
<feature type="domain" description="DUF4097" evidence="1">
    <location>
        <begin position="102"/>
        <end position="297"/>
    </location>
</feature>
<comment type="caution">
    <text evidence="3">The sequence shown here is derived from an EMBL/GenBank/DDBJ whole genome shotgun (WGS) entry which is preliminary data.</text>
</comment>
<name>A0A2N5ZBC5_MUIH1</name>
<dbReference type="Proteomes" id="UP000234857">
    <property type="component" value="Unassembled WGS sequence"/>
</dbReference>
<dbReference type="InterPro" id="IPR025164">
    <property type="entry name" value="Toastrack_DUF4097"/>
</dbReference>
<accession>A0A2N5ZBC5</accession>
<sequence>MSEEKREILNMLKEGVINVEDAERLLNALHEGKENKGHNESSKSILDTIVDNINSITPIITESLSDIGPTIQNAINDLNNNIPEDYEEISVSGPSIVLENDTELSIFSLKTAIGDLVINSVEGNEVKILSSDSGIRVYKKEKSVIMRYSGNGLKIAIPDCVDFLKVRILGGQIFSDELNCECDLKTMGGNIIAENVFYKTRLRTMGGNISISLLPNWKEELNAKTMGGSIKLDIPEKISSELFASTMAGKIMIDNALMPKGKNNDKGFTFHKFSGKIGDIETNNTMKLKTMAGDIKLSMKNTNQEEK</sequence>
<reference evidence="3 4" key="1">
    <citation type="submission" date="2017-11" db="EMBL/GenBank/DDBJ databases">
        <title>Genome-resolved metagenomics identifies genetic mobility, metabolic interactions, and unexpected diversity in perchlorate-reducing communities.</title>
        <authorList>
            <person name="Barnum T.P."/>
            <person name="Figueroa I.A."/>
            <person name="Carlstrom C.I."/>
            <person name="Lucas L.N."/>
            <person name="Engelbrektson A.L."/>
            <person name="Coates J.D."/>
        </authorList>
    </citation>
    <scope>NUCLEOTIDE SEQUENCE [LARGE SCALE GENOMIC DNA]</scope>
    <source>
        <strain evidence="3">BM706</strain>
    </source>
</reference>
<dbReference type="AlphaFoldDB" id="A0A2N5ZBC5"/>
<organism evidence="3 4">
    <name type="scientific">Muiribacterium halophilum</name>
    <dbReference type="NCBI Taxonomy" id="2053465"/>
    <lineage>
        <taxon>Bacteria</taxon>
        <taxon>Candidatus Muiribacteriota</taxon>
        <taxon>Candidatus Muiribacteriia</taxon>
        <taxon>Candidatus Muiribacteriales</taxon>
        <taxon>Candidatus Muiribacteriaceae</taxon>
        <taxon>Candidatus Muiribacterium</taxon>
    </lineage>
</organism>
<dbReference type="InterPro" id="IPR053959">
    <property type="entry name" value="YvlB/LiaX_N"/>
</dbReference>
<dbReference type="Pfam" id="PF13349">
    <property type="entry name" value="DUF4097"/>
    <property type="match status" value="1"/>
</dbReference>
<evidence type="ECO:0000259" key="1">
    <source>
        <dbReference type="Pfam" id="PF13349"/>
    </source>
</evidence>
<evidence type="ECO:0000313" key="4">
    <source>
        <dbReference type="Proteomes" id="UP000234857"/>
    </source>
</evidence>
<feature type="domain" description="YvlB/LiaX N-terminal" evidence="2">
    <location>
        <begin position="3"/>
        <end position="33"/>
    </location>
</feature>
<dbReference type="Pfam" id="PF22746">
    <property type="entry name" value="SHOCT-like_DUF2089-C"/>
    <property type="match status" value="1"/>
</dbReference>
<evidence type="ECO:0000313" key="3">
    <source>
        <dbReference type="EMBL" id="PLX15957.1"/>
    </source>
</evidence>
<gene>
    <name evidence="3" type="ORF">C0601_11755</name>
</gene>
<proteinExistence type="predicted"/>
<dbReference type="EMBL" id="PKTG01000124">
    <property type="protein sequence ID" value="PLX15957.1"/>
    <property type="molecule type" value="Genomic_DNA"/>
</dbReference>
<evidence type="ECO:0000259" key="2">
    <source>
        <dbReference type="Pfam" id="PF22746"/>
    </source>
</evidence>